<evidence type="ECO:0000256" key="2">
    <source>
        <dbReference type="ARBA" id="ARBA00005120"/>
    </source>
</evidence>
<protein>
    <recommendedName>
        <fullName evidence="4 12">4-hydroxy-tetrahydrodipicolinate synthase</fullName>
        <shortName evidence="12">HTPA synthase</shortName>
        <ecNumber evidence="4 12">4.3.3.7</ecNumber>
    </recommendedName>
</protein>
<reference evidence="17" key="1">
    <citation type="submission" date="2012-06" db="EMBL/GenBank/DDBJ databases">
        <title>The complete genome of Flexibacter litoralis DSM 6794.</title>
        <authorList>
            <person name="Lucas S."/>
            <person name="Copeland A."/>
            <person name="Lapidus A."/>
            <person name="Glavina del Rio T."/>
            <person name="Dalin E."/>
            <person name="Tice H."/>
            <person name="Bruce D."/>
            <person name="Goodwin L."/>
            <person name="Pitluck S."/>
            <person name="Peters L."/>
            <person name="Ovchinnikova G."/>
            <person name="Lu M."/>
            <person name="Kyrpides N."/>
            <person name="Mavromatis K."/>
            <person name="Ivanova N."/>
            <person name="Brettin T."/>
            <person name="Detter J.C."/>
            <person name="Han C."/>
            <person name="Larimer F."/>
            <person name="Land M."/>
            <person name="Hauser L."/>
            <person name="Markowitz V."/>
            <person name="Cheng J.-F."/>
            <person name="Hugenholtz P."/>
            <person name="Woyke T."/>
            <person name="Wu D."/>
            <person name="Spring S."/>
            <person name="Lang E."/>
            <person name="Kopitz M."/>
            <person name="Brambilla E."/>
            <person name="Klenk H.-P."/>
            <person name="Eisen J.A."/>
        </authorList>
    </citation>
    <scope>NUCLEOTIDE SEQUENCE [LARGE SCALE GENOMIC DNA]</scope>
    <source>
        <strain evidence="17">ATCC 23117 / DSM 6794 / NBRC 15988 / NCIMB 1366 / Sio-4</strain>
    </source>
</reference>
<keyword evidence="10 12" id="KW-0704">Schiff base</keyword>
<comment type="subunit">
    <text evidence="12">Homotetramer; dimer of dimers.</text>
</comment>
<dbReference type="EMBL" id="CP003345">
    <property type="protein sequence ID" value="AFM03121.1"/>
    <property type="molecule type" value="Genomic_DNA"/>
</dbReference>
<dbReference type="PANTHER" id="PTHR12128:SF66">
    <property type="entry name" value="4-HYDROXY-2-OXOGLUTARATE ALDOLASE, MITOCHONDRIAL"/>
    <property type="match status" value="1"/>
</dbReference>
<organism evidence="16 17">
    <name type="scientific">Bernardetia litoralis (strain ATCC 23117 / DSM 6794 / NBRC 15988 / NCIMB 1366 / Fx l1 / Sio-4)</name>
    <name type="common">Flexibacter litoralis</name>
    <dbReference type="NCBI Taxonomy" id="880071"/>
    <lineage>
        <taxon>Bacteria</taxon>
        <taxon>Pseudomonadati</taxon>
        <taxon>Bacteroidota</taxon>
        <taxon>Cytophagia</taxon>
        <taxon>Cytophagales</taxon>
        <taxon>Bernardetiaceae</taxon>
        <taxon>Bernardetia</taxon>
    </lineage>
</organism>
<dbReference type="EC" id="4.3.3.7" evidence="4 12"/>
<evidence type="ECO:0000256" key="10">
    <source>
        <dbReference type="ARBA" id="ARBA00023270"/>
    </source>
</evidence>
<evidence type="ECO:0000256" key="3">
    <source>
        <dbReference type="ARBA" id="ARBA00007592"/>
    </source>
</evidence>
<feature type="site" description="Part of a proton relay during catalysis" evidence="12">
    <location>
        <position position="46"/>
    </location>
</feature>
<evidence type="ECO:0000256" key="8">
    <source>
        <dbReference type="ARBA" id="ARBA00023154"/>
    </source>
</evidence>
<dbReference type="UniPathway" id="UPA00034">
    <property type="reaction ID" value="UER00017"/>
</dbReference>
<dbReference type="SUPFAM" id="SSF51569">
    <property type="entry name" value="Aldolase"/>
    <property type="match status" value="1"/>
</dbReference>
<dbReference type="HOGENOM" id="CLU_049343_7_1_10"/>
<proteinExistence type="inferred from homology"/>
<dbReference type="eggNOG" id="COG0329">
    <property type="taxonomic scope" value="Bacteria"/>
</dbReference>
<dbReference type="STRING" id="880071.Fleli_0658"/>
<comment type="caution">
    <text evidence="12">Was originally thought to be a dihydrodipicolinate synthase (DHDPS), catalyzing the condensation of (S)-aspartate-beta-semialdehyde [(S)-ASA] and pyruvate to dihydrodipicolinate (DHDP). However, it was shown in E.coli that the product of the enzymatic reaction is not dihydrodipicolinate but in fact (4S)-4-hydroxy-2,3,4,5-tetrahydro-(2S)-dipicolinic acid (HTPA), and that the consecutive dehydration reaction leading to DHDP is not spontaneous but catalyzed by DapB.</text>
</comment>
<dbReference type="Pfam" id="PF00701">
    <property type="entry name" value="DHDPS"/>
    <property type="match status" value="1"/>
</dbReference>
<dbReference type="PRINTS" id="PR00146">
    <property type="entry name" value="DHPICSNTHASE"/>
</dbReference>
<evidence type="ECO:0000256" key="6">
    <source>
        <dbReference type="ARBA" id="ARBA00022605"/>
    </source>
</evidence>
<dbReference type="Gene3D" id="3.20.20.70">
    <property type="entry name" value="Aldolase class I"/>
    <property type="match status" value="1"/>
</dbReference>
<dbReference type="AlphaFoldDB" id="I4AGN6"/>
<dbReference type="InterPro" id="IPR013785">
    <property type="entry name" value="Aldolase_TIM"/>
</dbReference>
<accession>I4AGN6</accession>
<evidence type="ECO:0000256" key="5">
    <source>
        <dbReference type="ARBA" id="ARBA00022490"/>
    </source>
</evidence>
<evidence type="ECO:0000313" key="16">
    <source>
        <dbReference type="EMBL" id="AFM03121.1"/>
    </source>
</evidence>
<feature type="active site" description="Schiff-base intermediate with substrate" evidence="12 14">
    <location>
        <position position="163"/>
    </location>
</feature>
<evidence type="ECO:0000256" key="4">
    <source>
        <dbReference type="ARBA" id="ARBA00012086"/>
    </source>
</evidence>
<keyword evidence="5 12" id="KW-0963">Cytoplasm</keyword>
<dbReference type="CDD" id="cd00950">
    <property type="entry name" value="DHDPS"/>
    <property type="match status" value="1"/>
</dbReference>
<evidence type="ECO:0000256" key="14">
    <source>
        <dbReference type="PIRSR" id="PIRSR001365-1"/>
    </source>
</evidence>
<feature type="binding site" evidence="12 15">
    <location>
        <position position="205"/>
    </location>
    <ligand>
        <name>pyruvate</name>
        <dbReference type="ChEBI" id="CHEBI:15361"/>
    </ligand>
</feature>
<evidence type="ECO:0000313" key="17">
    <source>
        <dbReference type="Proteomes" id="UP000006054"/>
    </source>
</evidence>
<comment type="catalytic activity">
    <reaction evidence="11 12">
        <text>L-aspartate 4-semialdehyde + pyruvate = (2S,4S)-4-hydroxy-2,3,4,5-tetrahydrodipicolinate + H2O + H(+)</text>
        <dbReference type="Rhea" id="RHEA:34171"/>
        <dbReference type="ChEBI" id="CHEBI:15361"/>
        <dbReference type="ChEBI" id="CHEBI:15377"/>
        <dbReference type="ChEBI" id="CHEBI:15378"/>
        <dbReference type="ChEBI" id="CHEBI:67139"/>
        <dbReference type="ChEBI" id="CHEBI:537519"/>
        <dbReference type="EC" id="4.3.3.7"/>
    </reaction>
</comment>
<dbReference type="InterPro" id="IPR002220">
    <property type="entry name" value="DapA-like"/>
</dbReference>
<dbReference type="RefSeq" id="WP_014796580.1">
    <property type="nucleotide sequence ID" value="NC_018018.1"/>
</dbReference>
<evidence type="ECO:0000256" key="7">
    <source>
        <dbReference type="ARBA" id="ARBA00022915"/>
    </source>
</evidence>
<gene>
    <name evidence="12" type="primary">dapA</name>
    <name evidence="16" type="ordered locus">Fleli_0658</name>
</gene>
<dbReference type="InterPro" id="IPR005263">
    <property type="entry name" value="DapA"/>
</dbReference>
<dbReference type="PATRIC" id="fig|880071.3.peg.624"/>
<feature type="active site" description="Proton donor/acceptor" evidence="12 14">
    <location>
        <position position="135"/>
    </location>
</feature>
<keyword evidence="9 12" id="KW-0456">Lyase</keyword>
<dbReference type="NCBIfam" id="TIGR00674">
    <property type="entry name" value="dapA"/>
    <property type="match status" value="1"/>
</dbReference>
<keyword evidence="8 12" id="KW-0457">Lysine biosynthesis</keyword>
<dbReference type="SMART" id="SM01130">
    <property type="entry name" value="DHDPS"/>
    <property type="match status" value="1"/>
</dbReference>
<keyword evidence="6 12" id="KW-0028">Amino-acid biosynthesis</keyword>
<comment type="subcellular location">
    <subcellularLocation>
        <location evidence="12">Cytoplasm</location>
    </subcellularLocation>
</comment>
<dbReference type="GO" id="GO:0005829">
    <property type="term" value="C:cytosol"/>
    <property type="evidence" value="ECO:0007669"/>
    <property type="project" value="TreeGrafter"/>
</dbReference>
<dbReference type="OrthoDB" id="9782828at2"/>
<comment type="pathway">
    <text evidence="2 12">Amino-acid biosynthesis; L-lysine biosynthesis via DAP pathway; (S)-tetrahydrodipicolinate from L-aspartate: step 3/4.</text>
</comment>
<dbReference type="GO" id="GO:0019877">
    <property type="term" value="P:diaminopimelate biosynthetic process"/>
    <property type="evidence" value="ECO:0007669"/>
    <property type="project" value="UniProtKB-UniRule"/>
</dbReference>
<dbReference type="HAMAP" id="MF_00418">
    <property type="entry name" value="DapA"/>
    <property type="match status" value="1"/>
</dbReference>
<comment type="similarity">
    <text evidence="3 12 13">Belongs to the DapA family.</text>
</comment>
<dbReference type="PANTHER" id="PTHR12128">
    <property type="entry name" value="DIHYDRODIPICOLINATE SYNTHASE"/>
    <property type="match status" value="1"/>
</dbReference>
<evidence type="ECO:0000256" key="13">
    <source>
        <dbReference type="PIRNR" id="PIRNR001365"/>
    </source>
</evidence>
<dbReference type="PIRSF" id="PIRSF001365">
    <property type="entry name" value="DHDPS"/>
    <property type="match status" value="1"/>
</dbReference>
<keyword evidence="7 12" id="KW-0220">Diaminopimelate biosynthesis</keyword>
<sequence length="296" mass="33067">MNNILRGTGIALVTPFDENKNVDFDALKNLLVHTQDHVEFWVIHGTTGEAATTTRQEKREIFDFIAENNPKKLPLVYGLAWNDTKQLIELIGKSNLEGVSAILSASPSYNKPTQEGIYRHYMEMADASPKPIILYNVPSRTASNIEAKTTLRLAQHPNIIGTKEASGDMTQCTEILRNKPKDFMVFSGDDALTLPLISLGADGVIGVIPNAYPKEFGNLTRAALKGDYKTANEYLHQLFPLFEHLFVESNPVGIKEIMSLMGIMKPDVRLPLLNASKELSQKFDKEMKEIQKHQTV</sequence>
<comment type="function">
    <text evidence="1 12">Catalyzes the condensation of (S)-aspartate-beta-semialdehyde [(S)-ASA] and pyruvate to 4-hydroxy-tetrahydrodipicolinate (HTPA).</text>
</comment>
<dbReference type="KEGG" id="fli:Fleli_0658"/>
<evidence type="ECO:0000256" key="15">
    <source>
        <dbReference type="PIRSR" id="PIRSR001365-2"/>
    </source>
</evidence>
<dbReference type="GO" id="GO:0008840">
    <property type="term" value="F:4-hydroxy-tetrahydrodipicolinate synthase activity"/>
    <property type="evidence" value="ECO:0007669"/>
    <property type="project" value="UniProtKB-UniRule"/>
</dbReference>
<evidence type="ECO:0000256" key="11">
    <source>
        <dbReference type="ARBA" id="ARBA00047836"/>
    </source>
</evidence>
<evidence type="ECO:0000256" key="1">
    <source>
        <dbReference type="ARBA" id="ARBA00003294"/>
    </source>
</evidence>
<evidence type="ECO:0000256" key="12">
    <source>
        <dbReference type="HAMAP-Rule" id="MF_00418"/>
    </source>
</evidence>
<dbReference type="GO" id="GO:0009089">
    <property type="term" value="P:lysine biosynthetic process via diaminopimelate"/>
    <property type="evidence" value="ECO:0007669"/>
    <property type="project" value="UniProtKB-UniRule"/>
</dbReference>
<feature type="site" description="Part of a proton relay during catalysis" evidence="12">
    <location>
        <position position="109"/>
    </location>
</feature>
<keyword evidence="17" id="KW-1185">Reference proteome</keyword>
<feature type="binding site" evidence="12 15">
    <location>
        <position position="47"/>
    </location>
    <ligand>
        <name>pyruvate</name>
        <dbReference type="ChEBI" id="CHEBI:15361"/>
    </ligand>
</feature>
<dbReference type="Proteomes" id="UP000006054">
    <property type="component" value="Chromosome"/>
</dbReference>
<evidence type="ECO:0000256" key="9">
    <source>
        <dbReference type="ARBA" id="ARBA00023239"/>
    </source>
</evidence>
<name>I4AGN6_BERLS</name>